<dbReference type="Proteomes" id="UP000019132">
    <property type="component" value="Unassembled WGS sequence"/>
</dbReference>
<dbReference type="SMART" id="SM00648">
    <property type="entry name" value="SWAP"/>
    <property type="match status" value="1"/>
</dbReference>
<evidence type="ECO:0000256" key="1">
    <source>
        <dbReference type="SAM" id="MobiDB-lite"/>
    </source>
</evidence>
<feature type="region of interest" description="Disordered" evidence="1">
    <location>
        <begin position="1"/>
        <end position="87"/>
    </location>
</feature>
<evidence type="ECO:0000313" key="3">
    <source>
        <dbReference type="EnsemblProtists" id="PYU1_T009405"/>
    </source>
</evidence>
<feature type="compositionally biased region" description="Low complexity" evidence="1">
    <location>
        <begin position="22"/>
        <end position="31"/>
    </location>
</feature>
<evidence type="ECO:0000259" key="2">
    <source>
        <dbReference type="PROSITE" id="PS50128"/>
    </source>
</evidence>
<protein>
    <recommendedName>
        <fullName evidence="2">SURP motif domain-containing protein</fullName>
    </recommendedName>
</protein>
<dbReference type="PROSITE" id="PS50128">
    <property type="entry name" value="SURP"/>
    <property type="match status" value="1"/>
</dbReference>
<dbReference type="SUPFAM" id="SSF109905">
    <property type="entry name" value="Surp module (SWAP domain)"/>
    <property type="match status" value="1"/>
</dbReference>
<dbReference type="Pfam" id="PF01805">
    <property type="entry name" value="Surp"/>
    <property type="match status" value="1"/>
</dbReference>
<accession>K3WWQ7</accession>
<dbReference type="OMA" id="PYSDYYQ"/>
<evidence type="ECO:0000313" key="4">
    <source>
        <dbReference type="Proteomes" id="UP000019132"/>
    </source>
</evidence>
<sequence length="232" mass="24997">MAAPPPADQFQERIARAKEAARLASAAATARSQPPLRPPPAAPFMPPPLGPRAFFPPAHAHAGPPPPAIFGAPPPPRPPPVGPSAPQMLPPDVQHRIDRLIEFIQRNGDAFEATVREREHANPEFAFLRPGAPFHDYFVWKKRQVCGNGGGLPPTPVSMSMPVPSAAVTAEDLLNAMSVGALANVCKLTKMNGLPPYAPLSHDHLRNPAVLPPVEPARLEIRIAEFYRDARK</sequence>
<feature type="domain" description="SURP motif" evidence="2">
    <location>
        <begin position="96"/>
        <end position="138"/>
    </location>
</feature>
<keyword evidence="4" id="KW-1185">Reference proteome</keyword>
<dbReference type="EnsemblProtists" id="PYU1_T009405">
    <property type="protein sequence ID" value="PYU1_T009405"/>
    <property type="gene ID" value="PYU1_G009387"/>
</dbReference>
<reference evidence="3" key="3">
    <citation type="submission" date="2015-02" db="UniProtKB">
        <authorList>
            <consortium name="EnsemblProtists"/>
        </authorList>
    </citation>
    <scope>IDENTIFICATION</scope>
    <source>
        <strain evidence="3">DAOM BR144</strain>
    </source>
</reference>
<dbReference type="GO" id="GO:0006874">
    <property type="term" value="P:intracellular calcium ion homeostasis"/>
    <property type="evidence" value="ECO:0007669"/>
    <property type="project" value="TreeGrafter"/>
</dbReference>
<feature type="compositionally biased region" description="Pro residues" evidence="1">
    <location>
        <begin position="35"/>
        <end position="50"/>
    </location>
</feature>
<dbReference type="InterPro" id="IPR035967">
    <property type="entry name" value="SWAP/Surp_sf"/>
</dbReference>
<dbReference type="InParanoid" id="K3WWQ7"/>
<feature type="compositionally biased region" description="Basic and acidic residues" evidence="1">
    <location>
        <begin position="10"/>
        <end position="21"/>
    </location>
</feature>
<dbReference type="HOGENOM" id="CLU_1296645_0_0_1"/>
<dbReference type="GO" id="GO:0003723">
    <property type="term" value="F:RNA binding"/>
    <property type="evidence" value="ECO:0007669"/>
    <property type="project" value="InterPro"/>
</dbReference>
<dbReference type="PANTHER" id="PTHR12323">
    <property type="entry name" value="SR-RELATED CTD ASSOCIATED FACTOR 6"/>
    <property type="match status" value="1"/>
</dbReference>
<dbReference type="EMBL" id="GL376622">
    <property type="status" value="NOT_ANNOTATED_CDS"/>
    <property type="molecule type" value="Genomic_DNA"/>
</dbReference>
<dbReference type="GO" id="GO:0048471">
    <property type="term" value="C:perinuclear region of cytoplasm"/>
    <property type="evidence" value="ECO:0007669"/>
    <property type="project" value="TreeGrafter"/>
</dbReference>
<dbReference type="VEuPathDB" id="FungiDB:PYU1_G009387"/>
<feature type="compositionally biased region" description="Pro residues" evidence="1">
    <location>
        <begin position="63"/>
        <end position="83"/>
    </location>
</feature>
<dbReference type="GO" id="GO:0006396">
    <property type="term" value="P:RNA processing"/>
    <property type="evidence" value="ECO:0007669"/>
    <property type="project" value="InterPro"/>
</dbReference>
<feature type="compositionally biased region" description="Low complexity" evidence="1">
    <location>
        <begin position="51"/>
        <end position="62"/>
    </location>
</feature>
<dbReference type="PANTHER" id="PTHR12323:SF0">
    <property type="entry name" value="CALCIUM HOMEOSTASIS ENDOPLASMIC RETICULUM PROTEIN"/>
    <property type="match status" value="1"/>
</dbReference>
<dbReference type="STRING" id="431595.K3WWQ7"/>
<dbReference type="Gene3D" id="1.10.10.790">
    <property type="entry name" value="Surp module"/>
    <property type="match status" value="1"/>
</dbReference>
<name>K3WWQ7_GLOUD</name>
<dbReference type="AlphaFoldDB" id="K3WWQ7"/>
<organism evidence="3 4">
    <name type="scientific">Globisporangium ultimum (strain ATCC 200006 / CBS 805.95 / DAOM BR144)</name>
    <name type="common">Pythium ultimum</name>
    <dbReference type="NCBI Taxonomy" id="431595"/>
    <lineage>
        <taxon>Eukaryota</taxon>
        <taxon>Sar</taxon>
        <taxon>Stramenopiles</taxon>
        <taxon>Oomycota</taxon>
        <taxon>Peronosporomycetes</taxon>
        <taxon>Pythiales</taxon>
        <taxon>Pythiaceae</taxon>
        <taxon>Globisporangium</taxon>
    </lineage>
</organism>
<reference evidence="4" key="1">
    <citation type="journal article" date="2010" name="Genome Biol.">
        <title>Genome sequence of the necrotrophic plant pathogen Pythium ultimum reveals original pathogenicity mechanisms and effector repertoire.</title>
        <authorList>
            <person name="Levesque C.A."/>
            <person name="Brouwer H."/>
            <person name="Cano L."/>
            <person name="Hamilton J.P."/>
            <person name="Holt C."/>
            <person name="Huitema E."/>
            <person name="Raffaele S."/>
            <person name="Robideau G.P."/>
            <person name="Thines M."/>
            <person name="Win J."/>
            <person name="Zerillo M.M."/>
            <person name="Beakes G.W."/>
            <person name="Boore J.L."/>
            <person name="Busam D."/>
            <person name="Dumas B."/>
            <person name="Ferriera S."/>
            <person name="Fuerstenberg S.I."/>
            <person name="Gachon C.M."/>
            <person name="Gaulin E."/>
            <person name="Govers F."/>
            <person name="Grenville-Briggs L."/>
            <person name="Horner N."/>
            <person name="Hostetler J."/>
            <person name="Jiang R.H."/>
            <person name="Johnson J."/>
            <person name="Krajaejun T."/>
            <person name="Lin H."/>
            <person name="Meijer H.J."/>
            <person name="Moore B."/>
            <person name="Morris P."/>
            <person name="Phuntmart V."/>
            <person name="Puiu D."/>
            <person name="Shetty J."/>
            <person name="Stajich J.E."/>
            <person name="Tripathy S."/>
            <person name="Wawra S."/>
            <person name="van West P."/>
            <person name="Whitty B.R."/>
            <person name="Coutinho P.M."/>
            <person name="Henrissat B."/>
            <person name="Martin F."/>
            <person name="Thomas P.D."/>
            <person name="Tyler B.M."/>
            <person name="De Vries R.P."/>
            <person name="Kamoun S."/>
            <person name="Yandell M."/>
            <person name="Tisserat N."/>
            <person name="Buell C.R."/>
        </authorList>
    </citation>
    <scope>NUCLEOTIDE SEQUENCE</scope>
    <source>
        <strain evidence="4">DAOM:BR144</strain>
    </source>
</reference>
<dbReference type="eggNOG" id="ENOG502RUT4">
    <property type="taxonomic scope" value="Eukaryota"/>
</dbReference>
<dbReference type="InterPro" id="IPR000061">
    <property type="entry name" value="Surp"/>
</dbReference>
<reference evidence="4" key="2">
    <citation type="submission" date="2010-04" db="EMBL/GenBank/DDBJ databases">
        <authorList>
            <person name="Buell R."/>
            <person name="Hamilton J."/>
            <person name="Hostetler J."/>
        </authorList>
    </citation>
    <scope>NUCLEOTIDE SEQUENCE [LARGE SCALE GENOMIC DNA]</scope>
    <source>
        <strain evidence="4">DAOM:BR144</strain>
    </source>
</reference>
<proteinExistence type="predicted"/>